<evidence type="ECO:0000313" key="3">
    <source>
        <dbReference type="Proteomes" id="UP000887577"/>
    </source>
</evidence>
<protein>
    <submittedName>
        <fullName evidence="4">Uncharacterized protein</fullName>
    </submittedName>
</protein>
<organism evidence="3 4">
    <name type="scientific">Panagrolaimus superbus</name>
    <dbReference type="NCBI Taxonomy" id="310955"/>
    <lineage>
        <taxon>Eukaryota</taxon>
        <taxon>Metazoa</taxon>
        <taxon>Ecdysozoa</taxon>
        <taxon>Nematoda</taxon>
        <taxon>Chromadorea</taxon>
        <taxon>Rhabditida</taxon>
        <taxon>Tylenchina</taxon>
        <taxon>Panagrolaimomorpha</taxon>
        <taxon>Panagrolaimoidea</taxon>
        <taxon>Panagrolaimidae</taxon>
        <taxon>Panagrolaimus</taxon>
    </lineage>
</organism>
<feature type="region of interest" description="Disordered" evidence="2">
    <location>
        <begin position="1"/>
        <end position="30"/>
    </location>
</feature>
<dbReference type="Gene3D" id="1.10.287.1490">
    <property type="match status" value="1"/>
</dbReference>
<dbReference type="AlphaFoldDB" id="A0A914ZEL6"/>
<dbReference type="WBParaSite" id="PSU_v2.g8725.t1">
    <property type="protein sequence ID" value="PSU_v2.g8725.t1"/>
    <property type="gene ID" value="PSU_v2.g8725"/>
</dbReference>
<feature type="coiled-coil region" evidence="1">
    <location>
        <begin position="284"/>
        <end position="436"/>
    </location>
</feature>
<dbReference type="Proteomes" id="UP000887577">
    <property type="component" value="Unplaced"/>
</dbReference>
<keyword evidence="1" id="KW-0175">Coiled coil</keyword>
<feature type="coiled-coil region" evidence="1">
    <location>
        <begin position="33"/>
        <end position="67"/>
    </location>
</feature>
<accession>A0A914ZEL6</accession>
<reference evidence="4" key="1">
    <citation type="submission" date="2022-11" db="UniProtKB">
        <authorList>
            <consortium name="WormBaseParasite"/>
        </authorList>
    </citation>
    <scope>IDENTIFICATION</scope>
</reference>
<evidence type="ECO:0000256" key="1">
    <source>
        <dbReference type="SAM" id="Coils"/>
    </source>
</evidence>
<name>A0A914ZEL6_9BILA</name>
<feature type="region of interest" description="Disordered" evidence="2">
    <location>
        <begin position="155"/>
        <end position="273"/>
    </location>
</feature>
<keyword evidence="3" id="KW-1185">Reference proteome</keyword>
<proteinExistence type="predicted"/>
<feature type="compositionally biased region" description="Basic and acidic residues" evidence="2">
    <location>
        <begin position="254"/>
        <end position="264"/>
    </location>
</feature>
<evidence type="ECO:0000256" key="2">
    <source>
        <dbReference type="SAM" id="MobiDB-lite"/>
    </source>
</evidence>
<evidence type="ECO:0000313" key="4">
    <source>
        <dbReference type="WBParaSite" id="PSU_v2.g8725.t1"/>
    </source>
</evidence>
<sequence length="543" mass="61530">MEEPLSYQQRSESASTLVEPNSSSLKNGDNLTNEQLWDKLSVAEEKVQRYEDENIELRAQLAVYKDSEKEYKQQLETLSSLIISHGSHQKSVDLQRMYDQLLYKDGRIVELNNTILEKERQIMDLQEICREQGEVAAAKKQAVQIVNRRLQEIDARDKKDAATETDVVFSERRGSSKKRVNSPGRAIPQLRLSAGNGSPPPLDPAEDHSSFTTETATYDDPEREWSPSPSASHALNRISRKYRKKVTFDLNPSGKKDKVKREIPSPDPLKVPMQGIDGEIAQQIIDLTNENDELRRIIAEIERAPLPEQQLKIEQLEEEVENVRRNGKNQVLRARATAQAKIKELEGRIFELQATQAKEVDSLNATNEALKASRDFILDENAELLEKIEKLKEKDSDLRSELEGANELAIGYRRDLDTELRKSEELRMRLKEANNSTQMAYDERQLAFNEAEKLKEAIFAQDELIQVLEGDLIVYETRVGLLQDSLGATKVEELQNVRAKAVSAKVNALEIEKQDIMKKRNAASIVASTFCGKVVEICGSGMS</sequence>